<evidence type="ECO:0000313" key="6">
    <source>
        <dbReference type="Proteomes" id="UP000031443"/>
    </source>
</evidence>
<evidence type="ECO:0000259" key="4">
    <source>
        <dbReference type="PROSITE" id="PS50222"/>
    </source>
</evidence>
<name>M7CD53_CHEMY</name>
<dbReference type="GO" id="GO:0005509">
    <property type="term" value="F:calcium ion binding"/>
    <property type="evidence" value="ECO:0007669"/>
    <property type="project" value="InterPro"/>
</dbReference>
<evidence type="ECO:0000256" key="2">
    <source>
        <dbReference type="ARBA" id="ARBA00022737"/>
    </source>
</evidence>
<dbReference type="Proteomes" id="UP000031443">
    <property type="component" value="Unassembled WGS sequence"/>
</dbReference>
<proteinExistence type="predicted"/>
<dbReference type="EMBL" id="KB469743">
    <property type="protein sequence ID" value="EMP42668.1"/>
    <property type="molecule type" value="Genomic_DNA"/>
</dbReference>
<keyword evidence="6" id="KW-1185">Reference proteome</keyword>
<dbReference type="PROSITE" id="PS50082">
    <property type="entry name" value="WD_REPEATS_2"/>
    <property type="match status" value="2"/>
</dbReference>
<keyword evidence="1 3" id="KW-0853">WD repeat</keyword>
<dbReference type="PROSITE" id="PS50294">
    <property type="entry name" value="WD_REPEATS_REGION"/>
    <property type="match status" value="1"/>
</dbReference>
<dbReference type="InterPro" id="IPR036322">
    <property type="entry name" value="WD40_repeat_dom_sf"/>
</dbReference>
<evidence type="ECO:0000256" key="1">
    <source>
        <dbReference type="ARBA" id="ARBA00022574"/>
    </source>
</evidence>
<dbReference type="Gene3D" id="2.130.10.10">
    <property type="entry name" value="YVTN repeat-like/Quinoprotein amine dehydrogenase"/>
    <property type="match status" value="2"/>
</dbReference>
<dbReference type="Gene3D" id="1.10.238.10">
    <property type="entry name" value="EF-hand"/>
    <property type="match status" value="1"/>
</dbReference>
<dbReference type="eggNOG" id="KOG0266">
    <property type="taxonomic scope" value="Eukaryota"/>
</dbReference>
<protein>
    <recommendedName>
        <fullName evidence="4">EF-hand domain-containing protein</fullName>
    </recommendedName>
</protein>
<dbReference type="PROSITE" id="PS00678">
    <property type="entry name" value="WD_REPEATS_1"/>
    <property type="match status" value="1"/>
</dbReference>
<dbReference type="InterPro" id="IPR001680">
    <property type="entry name" value="WD40_rpt"/>
</dbReference>
<dbReference type="InterPro" id="IPR015943">
    <property type="entry name" value="WD40/YVTN_repeat-like_dom_sf"/>
</dbReference>
<gene>
    <name evidence="5" type="ORF">UY3_00133</name>
</gene>
<dbReference type="InterPro" id="IPR002048">
    <property type="entry name" value="EF_hand_dom"/>
</dbReference>
<dbReference type="AlphaFoldDB" id="M7CD53"/>
<feature type="repeat" description="WD" evidence="3">
    <location>
        <begin position="777"/>
        <end position="817"/>
    </location>
</feature>
<evidence type="ECO:0000313" key="5">
    <source>
        <dbReference type="EMBL" id="EMP42668.1"/>
    </source>
</evidence>
<feature type="repeat" description="WD" evidence="3">
    <location>
        <begin position="902"/>
        <end position="935"/>
    </location>
</feature>
<dbReference type="PANTHER" id="PTHR44324:SF4">
    <property type="entry name" value="WD40 REPEAT DOMAIN 95"/>
    <property type="match status" value="1"/>
</dbReference>
<keyword evidence="2" id="KW-0677">Repeat</keyword>
<dbReference type="SMART" id="SM00320">
    <property type="entry name" value="WD40"/>
    <property type="match status" value="4"/>
</dbReference>
<dbReference type="Pfam" id="PF00400">
    <property type="entry name" value="WD40"/>
    <property type="match status" value="3"/>
</dbReference>
<sequence>MVASGEFDFQEVVKSFFPPGSHLVTGEDLSFSYEFKSGALFDFFYWFGISKNTVAVTGKVLNFSNTSPEKKEIITMFLEKMSEPYVHLNSFSDRKFSVPSRIPGGDSALFFTLPSPSMILFLLKRASPWEAELSVGDKIMWDPFETTMKHEYPYRAPVETEAVRPRTAKGHVNPYQLSDPIGFNTYREEFCWKPYSKAEPIMTGSSSGTRRNNPHPSQVRNAIAFSLIYGWWKGLQIKDTIPVPPDWKKRIPHPPATEFRHHYQAPAHIHDFMDFSWKYGCNANRHIPAKGVVPTVTFSHIQNQENIKQMTTYQRDFGKEYFNILSILNSLDPEQVNKYIERAPKQDPDCFFIVLKIQGFGSVFTYANCILNELRESMAETEASFRRARTSLGGPRLQAASPVSLRNFSEEAREESSWLPEWLVKELLKGQQRSHSIGLLENILERESFRHHIDSAKSLRKGKELEKNGYKSLDMEKFKQVVKNCMAPHRTSDEQIEKLFMKIDCAATGRIQWDEFCTYMQLEYAEQDVSSARLKELTFSLPAVIVERSPGEPVLRICSLFDNTLVMTQEDGVISFWSPQLKLKRSKMVFEKPVNKKSKWATDFTVMTHYNKLILGTGDREIQLYEMSNFEPYCQISGLEAIPLKLDYCCTDPDECMILYGDDQGCVNILLLSSVGELLRTWKKLPKAENLPSVSIENAVLSPNVTYIRWKVHGDWVTQLHYYDSIKAVISTSNHEPTALVIEDKCAEVCDCTYVEVNRSRYIIAVGWDRRINMYFSCGHKEDILCISQCPPTLLATSSYDGEIIVWNMISGHIYRKLHTSFPTHCAGIEGSVNFWSPFSGIPLTASFIPSRVKSHISSIAVTADDSFIYAADDDGYVYVYSIKDYALQDPEREPPKYVNHWRAHVNIVVSVEVVDEEKVLLSSSIDCTVRLWSLGGEYIGTFGQAEPWEIFTPASWKHPRVPYEILMNPQSMPIHPMLEGESPVLQPINTEPSNVTLENSLSKHEMSFNPKLPQVTIPDLDIKEEINQRSYAQALGKRLKQEHYKKINRPLASGGQSTYHLINSCEVVIAPPICKKPDLSVLGTDYFYEESLGEE</sequence>
<dbReference type="SUPFAM" id="SSF47473">
    <property type="entry name" value="EF-hand"/>
    <property type="match status" value="1"/>
</dbReference>
<organism evidence="5 6">
    <name type="scientific">Chelonia mydas</name>
    <name type="common">Green sea-turtle</name>
    <name type="synonym">Chelonia agassizi</name>
    <dbReference type="NCBI Taxonomy" id="8469"/>
    <lineage>
        <taxon>Eukaryota</taxon>
        <taxon>Metazoa</taxon>
        <taxon>Chordata</taxon>
        <taxon>Craniata</taxon>
        <taxon>Vertebrata</taxon>
        <taxon>Euteleostomi</taxon>
        <taxon>Archelosauria</taxon>
        <taxon>Testudinata</taxon>
        <taxon>Testudines</taxon>
        <taxon>Cryptodira</taxon>
        <taxon>Durocryptodira</taxon>
        <taxon>Americhelydia</taxon>
        <taxon>Chelonioidea</taxon>
        <taxon>Cheloniidae</taxon>
        <taxon>Chelonia</taxon>
    </lineage>
</organism>
<dbReference type="PANTHER" id="PTHR44324">
    <property type="entry name" value="WD40 REPEAT DOMAIN 95"/>
    <property type="match status" value="1"/>
</dbReference>
<accession>M7CD53</accession>
<dbReference type="InterPro" id="IPR051242">
    <property type="entry name" value="WD-EF-hand_domain"/>
</dbReference>
<feature type="domain" description="EF-hand" evidence="4">
    <location>
        <begin position="491"/>
        <end position="526"/>
    </location>
</feature>
<dbReference type="InterPro" id="IPR011992">
    <property type="entry name" value="EF-hand-dom_pair"/>
</dbReference>
<evidence type="ECO:0000256" key="3">
    <source>
        <dbReference type="PROSITE-ProRule" id="PRU00221"/>
    </source>
</evidence>
<dbReference type="InterPro" id="IPR019775">
    <property type="entry name" value="WD40_repeat_CS"/>
</dbReference>
<dbReference type="SUPFAM" id="SSF50978">
    <property type="entry name" value="WD40 repeat-like"/>
    <property type="match status" value="1"/>
</dbReference>
<reference evidence="6" key="1">
    <citation type="journal article" date="2013" name="Nat. Genet.">
        <title>The draft genomes of soft-shell turtle and green sea turtle yield insights into the development and evolution of the turtle-specific body plan.</title>
        <authorList>
            <person name="Wang Z."/>
            <person name="Pascual-Anaya J."/>
            <person name="Zadissa A."/>
            <person name="Li W."/>
            <person name="Niimura Y."/>
            <person name="Huang Z."/>
            <person name="Li C."/>
            <person name="White S."/>
            <person name="Xiong Z."/>
            <person name="Fang D."/>
            <person name="Wang B."/>
            <person name="Ming Y."/>
            <person name="Chen Y."/>
            <person name="Zheng Y."/>
            <person name="Kuraku S."/>
            <person name="Pignatelli M."/>
            <person name="Herrero J."/>
            <person name="Beal K."/>
            <person name="Nozawa M."/>
            <person name="Li Q."/>
            <person name="Wang J."/>
            <person name="Zhang H."/>
            <person name="Yu L."/>
            <person name="Shigenobu S."/>
            <person name="Wang J."/>
            <person name="Liu J."/>
            <person name="Flicek P."/>
            <person name="Searle S."/>
            <person name="Wang J."/>
            <person name="Kuratani S."/>
            <person name="Yin Y."/>
            <person name="Aken B."/>
            <person name="Zhang G."/>
            <person name="Irie N."/>
        </authorList>
    </citation>
    <scope>NUCLEOTIDE SEQUENCE [LARGE SCALE GENOMIC DNA]</scope>
</reference>
<dbReference type="PROSITE" id="PS50222">
    <property type="entry name" value="EF_HAND_2"/>
    <property type="match status" value="1"/>
</dbReference>